<gene>
    <name evidence="3" type="ORF">H6P80_09070</name>
</gene>
<name>A0A842HXV2_9SPHN</name>
<accession>A0A842HXV2</accession>
<evidence type="ECO:0000259" key="2">
    <source>
        <dbReference type="Pfam" id="PF07811"/>
    </source>
</evidence>
<keyword evidence="1" id="KW-0812">Transmembrane</keyword>
<dbReference type="Pfam" id="PF07811">
    <property type="entry name" value="TadE"/>
    <property type="match status" value="1"/>
</dbReference>
<dbReference type="RefSeq" id="WP_185801087.1">
    <property type="nucleotide sequence ID" value="NZ_JACJVJ010000002.1"/>
</dbReference>
<dbReference type="EMBL" id="JACJVJ010000002">
    <property type="protein sequence ID" value="MBC2777772.1"/>
    <property type="molecule type" value="Genomic_DNA"/>
</dbReference>
<organism evidence="3 4">
    <name type="scientific">Parasphingopyxis marina</name>
    <dbReference type="NCBI Taxonomy" id="2761622"/>
    <lineage>
        <taxon>Bacteria</taxon>
        <taxon>Pseudomonadati</taxon>
        <taxon>Pseudomonadota</taxon>
        <taxon>Alphaproteobacteria</taxon>
        <taxon>Sphingomonadales</taxon>
        <taxon>Sphingomonadaceae</taxon>
        <taxon>Parasphingopyxis</taxon>
    </lineage>
</organism>
<evidence type="ECO:0000313" key="4">
    <source>
        <dbReference type="Proteomes" id="UP000564378"/>
    </source>
</evidence>
<keyword evidence="4" id="KW-1185">Reference proteome</keyword>
<sequence length="209" mass="23196">MSRLRSLRHRLSRETRGMAIVEFGFVVVPLMIVLLGAFDLGYQQYVKSQLQGVLDRVARTASVENPSFSEDGDTVEEQIENAVRERVNRIARSATYDIQQTNYYQFSGVGRSEKLVTDNDGDGTFDYDDGDCWEDLNANGSFDENAGRTGQGGADDVVFYEVTVTMPRIVPVMSLIGVPDEYNIIARTAIRNQPFADQAVPPVECGVVP</sequence>
<reference evidence="3 4" key="1">
    <citation type="submission" date="2020-08" db="EMBL/GenBank/DDBJ databases">
        <title>Draft genome sequence of Parasphingopyxis sp. GrpM-11.</title>
        <authorList>
            <person name="Oh J."/>
            <person name="Roh D.-H."/>
        </authorList>
    </citation>
    <scope>NUCLEOTIDE SEQUENCE [LARGE SCALE GENOMIC DNA]</scope>
    <source>
        <strain evidence="3 4">GrpM-11</strain>
    </source>
</reference>
<keyword evidence="1" id="KW-0472">Membrane</keyword>
<comment type="caution">
    <text evidence="3">The sequence shown here is derived from an EMBL/GenBank/DDBJ whole genome shotgun (WGS) entry which is preliminary data.</text>
</comment>
<keyword evidence="1" id="KW-1133">Transmembrane helix</keyword>
<proteinExistence type="predicted"/>
<evidence type="ECO:0000313" key="3">
    <source>
        <dbReference type="EMBL" id="MBC2777772.1"/>
    </source>
</evidence>
<dbReference type="AlphaFoldDB" id="A0A842HXV2"/>
<protein>
    <submittedName>
        <fullName evidence="3">Pilus assembly protein</fullName>
    </submittedName>
</protein>
<evidence type="ECO:0000256" key="1">
    <source>
        <dbReference type="SAM" id="Phobius"/>
    </source>
</evidence>
<feature type="domain" description="TadE-like" evidence="2">
    <location>
        <begin position="17"/>
        <end position="59"/>
    </location>
</feature>
<dbReference type="Proteomes" id="UP000564378">
    <property type="component" value="Unassembled WGS sequence"/>
</dbReference>
<feature type="transmembrane region" description="Helical" evidence="1">
    <location>
        <begin position="20"/>
        <end position="42"/>
    </location>
</feature>
<dbReference type="InterPro" id="IPR012495">
    <property type="entry name" value="TadE-like_dom"/>
</dbReference>